<dbReference type="EMBL" id="GGEC01041973">
    <property type="protein sequence ID" value="MBX22457.1"/>
    <property type="molecule type" value="Transcribed_RNA"/>
</dbReference>
<proteinExistence type="predicted"/>
<feature type="transmembrane region" description="Helical" evidence="1">
    <location>
        <begin position="28"/>
        <end position="52"/>
    </location>
</feature>
<protein>
    <submittedName>
        <fullName evidence="2">Structural maintenance of chromosomes protein</fullName>
    </submittedName>
</protein>
<organism evidence="2">
    <name type="scientific">Rhizophora mucronata</name>
    <name type="common">Asiatic mangrove</name>
    <dbReference type="NCBI Taxonomy" id="61149"/>
    <lineage>
        <taxon>Eukaryota</taxon>
        <taxon>Viridiplantae</taxon>
        <taxon>Streptophyta</taxon>
        <taxon>Embryophyta</taxon>
        <taxon>Tracheophyta</taxon>
        <taxon>Spermatophyta</taxon>
        <taxon>Magnoliopsida</taxon>
        <taxon>eudicotyledons</taxon>
        <taxon>Gunneridae</taxon>
        <taxon>Pentapetalae</taxon>
        <taxon>rosids</taxon>
        <taxon>fabids</taxon>
        <taxon>Malpighiales</taxon>
        <taxon>Rhizophoraceae</taxon>
        <taxon>Rhizophora</taxon>
    </lineage>
</organism>
<evidence type="ECO:0000313" key="2">
    <source>
        <dbReference type="EMBL" id="MBX22457.1"/>
    </source>
</evidence>
<keyword evidence="1" id="KW-0812">Transmembrane</keyword>
<dbReference type="AlphaFoldDB" id="A0A2P2LWW0"/>
<evidence type="ECO:0000256" key="1">
    <source>
        <dbReference type="SAM" id="Phobius"/>
    </source>
</evidence>
<name>A0A2P2LWW0_RHIMU</name>
<keyword evidence="1" id="KW-0472">Membrane</keyword>
<keyword evidence="1" id="KW-1133">Transmembrane helix</keyword>
<accession>A0A2P2LWW0</accession>
<sequence>MTSPKLLKQWMYFCSKSNIFGKYYHCNLMYTLCILNLSLFSCLASSIIIPCFNHDCVFMLSY</sequence>
<reference evidence="2" key="1">
    <citation type="submission" date="2018-02" db="EMBL/GenBank/DDBJ databases">
        <title>Rhizophora mucronata_Transcriptome.</title>
        <authorList>
            <person name="Meera S.P."/>
            <person name="Sreeshan A."/>
            <person name="Augustine A."/>
        </authorList>
    </citation>
    <scope>NUCLEOTIDE SEQUENCE</scope>
    <source>
        <tissue evidence="2">Leaf</tissue>
    </source>
</reference>